<keyword evidence="2" id="KW-1185">Reference proteome</keyword>
<reference evidence="1" key="1">
    <citation type="submission" date="2023-07" db="EMBL/GenBank/DDBJ databases">
        <title>Two novel species in the genus Flavivirga.</title>
        <authorList>
            <person name="Kwon K."/>
        </authorList>
    </citation>
    <scope>NUCLEOTIDE SEQUENCE</scope>
    <source>
        <strain evidence="1">KACC 14158</strain>
    </source>
</reference>
<name>A0ABT8WQM6_9FLAO</name>
<protein>
    <submittedName>
        <fullName evidence="1">Uncharacterized protein</fullName>
    </submittedName>
</protein>
<evidence type="ECO:0000313" key="1">
    <source>
        <dbReference type="EMBL" id="MDO5975478.1"/>
    </source>
</evidence>
<dbReference type="Proteomes" id="UP001176806">
    <property type="component" value="Unassembled WGS sequence"/>
</dbReference>
<dbReference type="RefSeq" id="WP_303302682.1">
    <property type="nucleotide sequence ID" value="NZ_BAABDA010000050.1"/>
</dbReference>
<evidence type="ECO:0000313" key="2">
    <source>
        <dbReference type="Proteomes" id="UP001176806"/>
    </source>
</evidence>
<dbReference type="EMBL" id="JAUOEL010000005">
    <property type="protein sequence ID" value="MDO5975478.1"/>
    <property type="molecule type" value="Genomic_DNA"/>
</dbReference>
<organism evidence="1 2">
    <name type="scientific">Flavivirga jejuensis</name>
    <dbReference type="NCBI Taxonomy" id="870487"/>
    <lineage>
        <taxon>Bacteria</taxon>
        <taxon>Pseudomonadati</taxon>
        <taxon>Bacteroidota</taxon>
        <taxon>Flavobacteriia</taxon>
        <taxon>Flavobacteriales</taxon>
        <taxon>Flavobacteriaceae</taxon>
        <taxon>Flavivirga</taxon>
    </lineage>
</organism>
<gene>
    <name evidence="1" type="ORF">Q4Q40_14880</name>
</gene>
<comment type="caution">
    <text evidence="1">The sequence shown here is derived from an EMBL/GenBank/DDBJ whole genome shotgun (WGS) entry which is preliminary data.</text>
</comment>
<sequence>MIYNNKKLGEKANNKKIGKATISKIIEMGHGDIGVAAFPEKEKFVSVCFTQGKKGEIGRKIYNICEFSNNREIPDTMLIFKDEKSINVVIKRLKLAKFILRKQSKKSY</sequence>
<accession>A0ABT8WQM6</accession>
<proteinExistence type="predicted"/>